<keyword evidence="3 9" id="KW-0808">Transferase</keyword>
<reference evidence="11" key="2">
    <citation type="submission" date="2025-08" db="UniProtKB">
        <authorList>
            <consortium name="RefSeq"/>
        </authorList>
    </citation>
    <scope>IDENTIFICATION</scope>
    <source>
        <strain evidence="11">S238N-H82</strain>
        <tissue evidence="11">Testes</tissue>
    </source>
</reference>
<dbReference type="KEGG" id="bfo:118430802"/>
<comment type="similarity">
    <text evidence="2 9">Belongs to the sulfotransferase 2 family.</text>
</comment>
<dbReference type="PANTHER" id="PTHR12137">
    <property type="entry name" value="CARBOHYDRATE SULFOTRANSFERASE"/>
    <property type="match status" value="1"/>
</dbReference>
<evidence type="ECO:0000256" key="3">
    <source>
        <dbReference type="ARBA" id="ARBA00022679"/>
    </source>
</evidence>
<dbReference type="InterPro" id="IPR018011">
    <property type="entry name" value="Carb_sulfotrans_8-10"/>
</dbReference>
<keyword evidence="10" id="KW-1185">Reference proteome</keyword>
<dbReference type="OMA" id="METICPE"/>
<dbReference type="GeneID" id="118430802"/>
<dbReference type="InterPro" id="IPR005331">
    <property type="entry name" value="Sulfotransferase"/>
</dbReference>
<name>A0A9J7MAN2_BRAFL</name>
<dbReference type="OrthoDB" id="10054779at2759"/>
<evidence type="ECO:0000256" key="8">
    <source>
        <dbReference type="ARBA" id="ARBA00023180"/>
    </source>
</evidence>
<dbReference type="EC" id="2.8.2.-" evidence="9"/>
<evidence type="ECO:0000313" key="11">
    <source>
        <dbReference type="RefSeq" id="XP_035697722.1"/>
    </source>
</evidence>
<dbReference type="GO" id="GO:0000139">
    <property type="term" value="C:Golgi membrane"/>
    <property type="evidence" value="ECO:0007669"/>
    <property type="project" value="UniProtKB-SubCell"/>
</dbReference>
<evidence type="ECO:0000256" key="2">
    <source>
        <dbReference type="ARBA" id="ARBA00006339"/>
    </source>
</evidence>
<evidence type="ECO:0000256" key="7">
    <source>
        <dbReference type="ARBA" id="ARBA00023136"/>
    </source>
</evidence>
<dbReference type="GO" id="GO:0008146">
    <property type="term" value="F:sulfotransferase activity"/>
    <property type="evidence" value="ECO:0000318"/>
    <property type="project" value="GO_Central"/>
</dbReference>
<keyword evidence="6 9" id="KW-0333">Golgi apparatus</keyword>
<dbReference type="RefSeq" id="XP_035697722.1">
    <property type="nucleotide sequence ID" value="XM_035841829.1"/>
</dbReference>
<evidence type="ECO:0000256" key="5">
    <source>
        <dbReference type="ARBA" id="ARBA00022989"/>
    </source>
</evidence>
<evidence type="ECO:0000313" key="10">
    <source>
        <dbReference type="Proteomes" id="UP000001554"/>
    </source>
</evidence>
<gene>
    <name evidence="11" type="primary">LOC118430802</name>
</gene>
<comment type="subcellular location">
    <subcellularLocation>
        <location evidence="1 9">Golgi apparatus membrane</location>
        <topology evidence="1 9">Single-pass type II membrane protein</topology>
    </subcellularLocation>
</comment>
<evidence type="ECO:0000256" key="1">
    <source>
        <dbReference type="ARBA" id="ARBA00004323"/>
    </source>
</evidence>
<reference evidence="10" key="1">
    <citation type="journal article" date="2020" name="Nat. Ecol. Evol.">
        <title>Deeply conserved synteny resolves early events in vertebrate evolution.</title>
        <authorList>
            <person name="Simakov O."/>
            <person name="Marletaz F."/>
            <person name="Yue J.X."/>
            <person name="O'Connell B."/>
            <person name="Jenkins J."/>
            <person name="Brandt A."/>
            <person name="Calef R."/>
            <person name="Tung C.H."/>
            <person name="Huang T.K."/>
            <person name="Schmutz J."/>
            <person name="Satoh N."/>
            <person name="Yu J.K."/>
            <person name="Putnam N.H."/>
            <person name="Green R.E."/>
            <person name="Rokhsar D.S."/>
        </authorList>
    </citation>
    <scope>NUCLEOTIDE SEQUENCE [LARGE SCALE GENOMIC DNA]</scope>
    <source>
        <strain evidence="10">S238N-H82</strain>
    </source>
</reference>
<organism evidence="10 11">
    <name type="scientific">Branchiostoma floridae</name>
    <name type="common">Florida lancelet</name>
    <name type="synonym">Amphioxus</name>
    <dbReference type="NCBI Taxonomy" id="7739"/>
    <lineage>
        <taxon>Eukaryota</taxon>
        <taxon>Metazoa</taxon>
        <taxon>Chordata</taxon>
        <taxon>Cephalochordata</taxon>
        <taxon>Leptocardii</taxon>
        <taxon>Amphioxiformes</taxon>
        <taxon>Branchiostomatidae</taxon>
        <taxon>Branchiostoma</taxon>
    </lineage>
</organism>
<keyword evidence="4" id="KW-0812">Transmembrane</keyword>
<keyword evidence="5" id="KW-1133">Transmembrane helix</keyword>
<accession>A0A9J7MAN2</accession>
<evidence type="ECO:0000256" key="4">
    <source>
        <dbReference type="ARBA" id="ARBA00022692"/>
    </source>
</evidence>
<keyword evidence="7" id="KW-0472">Membrane</keyword>
<protein>
    <recommendedName>
        <fullName evidence="9">Carbohydrate sulfotransferase</fullName>
        <ecNumber evidence="9">2.8.2.-</ecNumber>
    </recommendedName>
</protein>
<keyword evidence="8 9" id="KW-0325">Glycoprotein</keyword>
<dbReference type="PANTHER" id="PTHR12137:SF33">
    <property type="entry name" value="CARBOHYDRATE SULFOTRANSFERASE 14"/>
    <property type="match status" value="1"/>
</dbReference>
<evidence type="ECO:0000256" key="9">
    <source>
        <dbReference type="RuleBase" id="RU364020"/>
    </source>
</evidence>
<dbReference type="AlphaFoldDB" id="A0A9J7MAN2"/>
<proteinExistence type="inferred from homology"/>
<keyword evidence="9" id="KW-0119">Carbohydrate metabolism</keyword>
<keyword evidence="9" id="KW-0735">Signal-anchor</keyword>
<evidence type="ECO:0000256" key="6">
    <source>
        <dbReference type="ARBA" id="ARBA00023034"/>
    </source>
</evidence>
<dbReference type="Proteomes" id="UP000001554">
    <property type="component" value="Chromosome 1"/>
</dbReference>
<dbReference type="Pfam" id="PF03567">
    <property type="entry name" value="Sulfotransfer_2"/>
    <property type="match status" value="1"/>
</dbReference>
<dbReference type="GO" id="GO:0016051">
    <property type="term" value="P:carbohydrate biosynthetic process"/>
    <property type="evidence" value="ECO:0007669"/>
    <property type="project" value="InterPro"/>
</dbReference>
<sequence length="236" mass="27947">MQLLYNLELGTNMSRREVRKFAREKRLPILSDFSEEDIWLRLATYKKFLVARNPLERLASVWSGFFVTYPVYGWNEKYSSMMETICPEMKTKKITCNKTIEIKWKGNQTHQLVPFKAFAKAVAASANRTEFQNQHWKPISEICSPCQIHYDFVGHMENLAEDLNTFFRHDVGVVGRDNIFPQRKPRIGDQMLHKDFQKVSIEDMNNLYERYKDEYGFFGYSFENDLQRLAKASVRK</sequence>